<keyword evidence="3" id="KW-0030">Aminoacyl-tRNA synthetase</keyword>
<organism evidence="3 4">
    <name type="scientific">Schaedlerella arabinosiphila</name>
    <dbReference type="NCBI Taxonomy" id="2044587"/>
    <lineage>
        <taxon>Bacteria</taxon>
        <taxon>Bacillati</taxon>
        <taxon>Bacillota</taxon>
        <taxon>Clostridia</taxon>
        <taxon>Lachnospirales</taxon>
        <taxon>Lachnospiraceae</taxon>
        <taxon>Schaedlerella</taxon>
    </lineage>
</organism>
<dbReference type="PANTHER" id="PTHR31423:SF3">
    <property type="entry name" value="PROLYL-TRNA SYNTHETASE ASSOCIATED DOMAIN-CONTAINING PROTEIN 1-RELATED"/>
    <property type="match status" value="1"/>
</dbReference>
<reference evidence="3" key="1">
    <citation type="submission" date="2018-10" db="EMBL/GenBank/DDBJ databases">
        <title>Schaedlerella arabinophila gen. nov. sp. nov., isolated from the mouse intestinal tract and comparative analysis with the genome of the closely related altered Schaedler flora strain ASF502.</title>
        <authorList>
            <person name="Miyake S."/>
            <person name="Soh M."/>
            <person name="Seedorf H."/>
        </authorList>
    </citation>
    <scope>NUCLEOTIDE SEQUENCE [LARGE SCALE GENOMIC DNA]</scope>
    <source>
        <strain evidence="3">DSM 106076</strain>
    </source>
</reference>
<gene>
    <name evidence="3" type="ORF">EBB54_27700</name>
</gene>
<name>A0A3R8KYQ9_9FIRM</name>
<proteinExistence type="inferred from homology"/>
<dbReference type="RefSeq" id="WP_125129795.1">
    <property type="nucleotide sequence ID" value="NZ_RHJS01000002.1"/>
</dbReference>
<evidence type="ECO:0000313" key="3">
    <source>
        <dbReference type="EMBL" id="RRK34703.1"/>
    </source>
</evidence>
<dbReference type="GO" id="GO:0002161">
    <property type="term" value="F:aminoacyl-tRNA deacylase activity"/>
    <property type="evidence" value="ECO:0007669"/>
    <property type="project" value="InterPro"/>
</dbReference>
<evidence type="ECO:0000313" key="4">
    <source>
        <dbReference type="Proteomes" id="UP000274920"/>
    </source>
</evidence>
<dbReference type="InterPro" id="IPR036754">
    <property type="entry name" value="YbaK/aa-tRNA-synt-asso_dom_sf"/>
</dbReference>
<protein>
    <submittedName>
        <fullName evidence="3">Prolyl-tRNA synthetase associated domain-containing protein</fullName>
    </submittedName>
</protein>
<accession>A0A3R8KYQ9</accession>
<comment type="caution">
    <text evidence="3">The sequence shown here is derived from an EMBL/GenBank/DDBJ whole genome shotgun (WGS) entry which is preliminary data.</text>
</comment>
<feature type="domain" description="YbaK/aminoacyl-tRNA synthetase-associated" evidence="2">
    <location>
        <begin position="41"/>
        <end position="166"/>
    </location>
</feature>
<keyword evidence="4" id="KW-1185">Reference proteome</keyword>
<dbReference type="InterPro" id="IPR007214">
    <property type="entry name" value="YbaK/aa-tRNA-synth-assoc-dom"/>
</dbReference>
<comment type="similarity">
    <text evidence="1">Belongs to the PRORSD1 family.</text>
</comment>
<evidence type="ECO:0000259" key="2">
    <source>
        <dbReference type="Pfam" id="PF04073"/>
    </source>
</evidence>
<dbReference type="Proteomes" id="UP000274920">
    <property type="component" value="Unassembled WGS sequence"/>
</dbReference>
<evidence type="ECO:0000256" key="1">
    <source>
        <dbReference type="ARBA" id="ARBA00010201"/>
    </source>
</evidence>
<dbReference type="CDD" id="cd04335">
    <property type="entry name" value="PrdX_deacylase"/>
    <property type="match status" value="1"/>
</dbReference>
<dbReference type="Pfam" id="PF04073">
    <property type="entry name" value="tRNA_edit"/>
    <property type="match status" value="1"/>
</dbReference>
<dbReference type="EMBL" id="RHJS01000002">
    <property type="protein sequence ID" value="RRK34703.1"/>
    <property type="molecule type" value="Genomic_DNA"/>
</dbReference>
<sequence length="182" mass="20785">METELILQKGRPADWEDRKETERAVYDLLDSLQIGYDRVDHEAAFTMEACAAIDRVLEPAAICKNLFLCNAQKTKFYLLMILGDKKFKTKDLSHQINSSRLSFAPEEFMEKYLGTTAGSASVMGLMNDRGNQVTLLIDEDVIREEYVGCHPCINTSSIRMKMDDLLQKFLPAVRHEYTSVHL</sequence>
<dbReference type="Gene3D" id="3.90.960.10">
    <property type="entry name" value="YbaK/aminoacyl-tRNA synthetase-associated domain"/>
    <property type="match status" value="1"/>
</dbReference>
<dbReference type="GO" id="GO:0004812">
    <property type="term" value="F:aminoacyl-tRNA ligase activity"/>
    <property type="evidence" value="ECO:0007669"/>
    <property type="project" value="UniProtKB-KW"/>
</dbReference>
<dbReference type="AlphaFoldDB" id="A0A3R8KYQ9"/>
<keyword evidence="3" id="KW-0436">Ligase</keyword>
<dbReference type="PANTHER" id="PTHR31423">
    <property type="entry name" value="YBAK DOMAIN-CONTAINING PROTEIN"/>
    <property type="match status" value="1"/>
</dbReference>
<dbReference type="SUPFAM" id="SSF55826">
    <property type="entry name" value="YbaK/ProRS associated domain"/>
    <property type="match status" value="1"/>
</dbReference>
<dbReference type="InterPro" id="IPR040285">
    <property type="entry name" value="ProX/PRXD1"/>
</dbReference>